<dbReference type="PANTHER" id="PTHR46558:SF11">
    <property type="entry name" value="HTH-TYPE TRANSCRIPTIONAL REGULATOR XRE"/>
    <property type="match status" value="1"/>
</dbReference>
<evidence type="ECO:0000256" key="1">
    <source>
        <dbReference type="ARBA" id="ARBA00023125"/>
    </source>
</evidence>
<dbReference type="OrthoDB" id="9811208at2"/>
<protein>
    <submittedName>
        <fullName evidence="3">Transcriptional regulator, XRE family</fullName>
    </submittedName>
</protein>
<reference evidence="4" key="1">
    <citation type="journal article" date="2016" name="Genome Announc.">
        <title>Complete genome sequence of Alkaliphilus metalliredigens strain QYMF, an alkaliphilic and metal-reducing bacterium isolated from borax-contaminated leachate ponds.</title>
        <authorList>
            <person name="Hwang C."/>
            <person name="Copeland A."/>
            <person name="Lucas S."/>
            <person name="Lapidus A."/>
            <person name="Barry K."/>
            <person name="Detter J.C."/>
            <person name="Glavina Del Rio T."/>
            <person name="Hammon N."/>
            <person name="Israni S."/>
            <person name="Dalin E."/>
            <person name="Tice H."/>
            <person name="Pitluck S."/>
            <person name="Chertkov O."/>
            <person name="Brettin T."/>
            <person name="Bruce D."/>
            <person name="Han C."/>
            <person name="Schmutz J."/>
            <person name="Larimer F."/>
            <person name="Land M.L."/>
            <person name="Hauser L."/>
            <person name="Kyrpides N."/>
            <person name="Mikhailova N."/>
            <person name="Ye Q."/>
            <person name="Zhou J."/>
            <person name="Richardson P."/>
            <person name="Fields M.W."/>
        </authorList>
    </citation>
    <scope>NUCLEOTIDE SEQUENCE [LARGE SCALE GENOMIC DNA]</scope>
    <source>
        <strain evidence="4">QYMF</strain>
    </source>
</reference>
<dbReference type="SUPFAM" id="SSF47413">
    <property type="entry name" value="lambda repressor-like DNA-binding domains"/>
    <property type="match status" value="1"/>
</dbReference>
<dbReference type="RefSeq" id="WP_012062150.1">
    <property type="nucleotide sequence ID" value="NC_009633.1"/>
</dbReference>
<dbReference type="InterPro" id="IPR010982">
    <property type="entry name" value="Lambda_DNA-bd_dom_sf"/>
</dbReference>
<dbReference type="InterPro" id="IPR001387">
    <property type="entry name" value="Cro/C1-type_HTH"/>
</dbReference>
<dbReference type="HOGENOM" id="CLU_066192_4_2_9"/>
<gene>
    <name evidence="3" type="ordered locus">Amet_0886</name>
</gene>
<dbReference type="PROSITE" id="PS50943">
    <property type="entry name" value="HTH_CROC1"/>
    <property type="match status" value="1"/>
</dbReference>
<dbReference type="SMART" id="SM00530">
    <property type="entry name" value="HTH_XRE"/>
    <property type="match status" value="1"/>
</dbReference>
<dbReference type="KEGG" id="amt:Amet_0886"/>
<dbReference type="Proteomes" id="UP000001572">
    <property type="component" value="Chromosome"/>
</dbReference>
<feature type="domain" description="HTH cro/C1-type" evidence="2">
    <location>
        <begin position="4"/>
        <end position="58"/>
    </location>
</feature>
<sequence>MIRIKELRQEKDFSQIQLAKQFDITQQTISNYESGVREPSITTLKNLADFFNVSIDYLLERTNIPEPVGVLGRKDDYEEGLPEEARRQIESFKEFIKQKYG</sequence>
<evidence type="ECO:0000313" key="3">
    <source>
        <dbReference type="EMBL" id="ABR47108.1"/>
    </source>
</evidence>
<keyword evidence="4" id="KW-1185">Reference proteome</keyword>
<evidence type="ECO:0000259" key="2">
    <source>
        <dbReference type="PROSITE" id="PS50943"/>
    </source>
</evidence>
<name>A6TLP0_ALKMQ</name>
<dbReference type="EMBL" id="CP000724">
    <property type="protein sequence ID" value="ABR47108.1"/>
    <property type="molecule type" value="Genomic_DNA"/>
</dbReference>
<dbReference type="PANTHER" id="PTHR46558">
    <property type="entry name" value="TRACRIPTIONAL REGULATORY PROTEIN-RELATED-RELATED"/>
    <property type="match status" value="1"/>
</dbReference>
<dbReference type="AlphaFoldDB" id="A6TLP0"/>
<keyword evidence="1" id="KW-0238">DNA-binding</keyword>
<accession>A6TLP0</accession>
<dbReference type="Pfam" id="PF01381">
    <property type="entry name" value="HTH_3"/>
    <property type="match status" value="1"/>
</dbReference>
<organism evidence="3 4">
    <name type="scientific">Alkaliphilus metalliredigens (strain QYMF)</name>
    <dbReference type="NCBI Taxonomy" id="293826"/>
    <lineage>
        <taxon>Bacteria</taxon>
        <taxon>Bacillati</taxon>
        <taxon>Bacillota</taxon>
        <taxon>Clostridia</taxon>
        <taxon>Peptostreptococcales</taxon>
        <taxon>Natronincolaceae</taxon>
        <taxon>Alkaliphilus</taxon>
    </lineage>
</organism>
<dbReference type="Gene3D" id="1.10.260.40">
    <property type="entry name" value="lambda repressor-like DNA-binding domains"/>
    <property type="match status" value="1"/>
</dbReference>
<dbReference type="GO" id="GO:0003677">
    <property type="term" value="F:DNA binding"/>
    <property type="evidence" value="ECO:0007669"/>
    <property type="project" value="UniProtKB-KW"/>
</dbReference>
<evidence type="ECO:0000313" key="4">
    <source>
        <dbReference type="Proteomes" id="UP000001572"/>
    </source>
</evidence>
<dbReference type="eggNOG" id="COG1396">
    <property type="taxonomic scope" value="Bacteria"/>
</dbReference>
<proteinExistence type="predicted"/>
<dbReference type="CDD" id="cd00093">
    <property type="entry name" value="HTH_XRE"/>
    <property type="match status" value="1"/>
</dbReference>